<evidence type="ECO:0000256" key="7">
    <source>
        <dbReference type="SAM" id="Phobius"/>
    </source>
</evidence>
<dbReference type="GO" id="GO:0016020">
    <property type="term" value="C:membrane"/>
    <property type="evidence" value="ECO:0007669"/>
    <property type="project" value="UniProtKB-SubCell"/>
</dbReference>
<keyword evidence="4 7" id="KW-0472">Membrane</keyword>
<dbReference type="InterPro" id="IPR049326">
    <property type="entry name" value="Rhodopsin_dom_fungi"/>
</dbReference>
<evidence type="ECO:0000313" key="10">
    <source>
        <dbReference type="Proteomes" id="UP000770015"/>
    </source>
</evidence>
<evidence type="ECO:0000313" key="9">
    <source>
        <dbReference type="EMBL" id="KAH6693896.1"/>
    </source>
</evidence>
<proteinExistence type="inferred from homology"/>
<dbReference type="AlphaFoldDB" id="A0A9P8VL62"/>
<accession>A0A9P8VL62</accession>
<feature type="domain" description="Rhodopsin" evidence="8">
    <location>
        <begin position="43"/>
        <end position="287"/>
    </location>
</feature>
<dbReference type="OrthoDB" id="5342292at2759"/>
<feature type="transmembrane region" description="Helical" evidence="7">
    <location>
        <begin position="143"/>
        <end position="164"/>
    </location>
</feature>
<feature type="region of interest" description="Disordered" evidence="6">
    <location>
        <begin position="305"/>
        <end position="365"/>
    </location>
</feature>
<gene>
    <name evidence="9" type="ORF">F5X68DRAFT_248403</name>
</gene>
<feature type="transmembrane region" description="Helical" evidence="7">
    <location>
        <begin position="194"/>
        <end position="212"/>
    </location>
</feature>
<keyword evidence="10" id="KW-1185">Reference proteome</keyword>
<comment type="caution">
    <text evidence="9">The sequence shown here is derived from an EMBL/GenBank/DDBJ whole genome shotgun (WGS) entry which is preliminary data.</text>
</comment>
<feature type="transmembrane region" description="Helical" evidence="7">
    <location>
        <begin position="258"/>
        <end position="278"/>
    </location>
</feature>
<dbReference type="InterPro" id="IPR052337">
    <property type="entry name" value="SAT4-like"/>
</dbReference>
<evidence type="ECO:0000259" key="8">
    <source>
        <dbReference type="Pfam" id="PF20684"/>
    </source>
</evidence>
<feature type="transmembrane region" description="Helical" evidence="7">
    <location>
        <begin position="224"/>
        <end position="246"/>
    </location>
</feature>
<comment type="subcellular location">
    <subcellularLocation>
        <location evidence="1">Membrane</location>
        <topology evidence="1">Multi-pass membrane protein</topology>
    </subcellularLocation>
</comment>
<reference evidence="9" key="1">
    <citation type="journal article" date="2021" name="Nat. Commun.">
        <title>Genetic determinants of endophytism in the Arabidopsis root mycobiome.</title>
        <authorList>
            <person name="Mesny F."/>
            <person name="Miyauchi S."/>
            <person name="Thiergart T."/>
            <person name="Pickel B."/>
            <person name="Atanasova L."/>
            <person name="Karlsson M."/>
            <person name="Huettel B."/>
            <person name="Barry K.W."/>
            <person name="Haridas S."/>
            <person name="Chen C."/>
            <person name="Bauer D."/>
            <person name="Andreopoulos W."/>
            <person name="Pangilinan J."/>
            <person name="LaButti K."/>
            <person name="Riley R."/>
            <person name="Lipzen A."/>
            <person name="Clum A."/>
            <person name="Drula E."/>
            <person name="Henrissat B."/>
            <person name="Kohler A."/>
            <person name="Grigoriev I.V."/>
            <person name="Martin F.M."/>
            <person name="Hacquard S."/>
        </authorList>
    </citation>
    <scope>NUCLEOTIDE SEQUENCE</scope>
    <source>
        <strain evidence="9">MPI-SDFR-AT-0117</strain>
    </source>
</reference>
<name>A0A9P8VL62_9PEZI</name>
<evidence type="ECO:0000256" key="3">
    <source>
        <dbReference type="ARBA" id="ARBA00022989"/>
    </source>
</evidence>
<organism evidence="9 10">
    <name type="scientific">Plectosphaerella plurivora</name>
    <dbReference type="NCBI Taxonomy" id="936078"/>
    <lineage>
        <taxon>Eukaryota</taxon>
        <taxon>Fungi</taxon>
        <taxon>Dikarya</taxon>
        <taxon>Ascomycota</taxon>
        <taxon>Pezizomycotina</taxon>
        <taxon>Sordariomycetes</taxon>
        <taxon>Hypocreomycetidae</taxon>
        <taxon>Glomerellales</taxon>
        <taxon>Plectosphaerellaceae</taxon>
        <taxon>Plectosphaerella</taxon>
    </lineage>
</organism>
<evidence type="ECO:0000256" key="6">
    <source>
        <dbReference type="SAM" id="MobiDB-lite"/>
    </source>
</evidence>
<feature type="transmembrane region" description="Helical" evidence="7">
    <location>
        <begin position="58"/>
        <end position="81"/>
    </location>
</feature>
<dbReference type="PANTHER" id="PTHR33048:SF47">
    <property type="entry name" value="INTEGRAL MEMBRANE PROTEIN-RELATED"/>
    <property type="match status" value="1"/>
</dbReference>
<dbReference type="Proteomes" id="UP000770015">
    <property type="component" value="Unassembled WGS sequence"/>
</dbReference>
<dbReference type="PANTHER" id="PTHR33048">
    <property type="entry name" value="PTH11-LIKE INTEGRAL MEMBRANE PROTEIN (AFU_ORTHOLOGUE AFUA_5G11245)"/>
    <property type="match status" value="1"/>
</dbReference>
<dbReference type="EMBL" id="JAGSXJ010000003">
    <property type="protein sequence ID" value="KAH6693896.1"/>
    <property type="molecule type" value="Genomic_DNA"/>
</dbReference>
<keyword evidence="2 7" id="KW-0812">Transmembrane</keyword>
<feature type="transmembrane region" description="Helical" evidence="7">
    <location>
        <begin position="28"/>
        <end position="46"/>
    </location>
</feature>
<evidence type="ECO:0000256" key="2">
    <source>
        <dbReference type="ARBA" id="ARBA00022692"/>
    </source>
</evidence>
<sequence length="383" mass="41963">MDVSPLQSRWNLPRAVNLEEDTGPVLEGVSIVFAILTTIFLGLRFYSKQFTGAAGFTIDDIFLAIAYVLNLVMCALGVTMVHVGGVGRRHAIIQATNPELLVGWAKCIYAFEILYYTTVALPKMGIVLMYVRVFNWRGVMRGLAIGLLCLLAATFTSFVITAVFKCRPIAYWWDRTIPGGKCINVQAWFHAQTIPGIILDFIIMALPLRTIWGLGLPMPKKIALVGIFAVGSVGIVASIIRAAMFFSTSAFEDRTRASVLLVGFSILEASMYIIAACLPHLRPLVARHAPDWFLSIVRKSLSQTSTGKSKIRSSPMGSRPIRRTHQDDEMELTSYSATHGISSPGGEGFDSLENGNSDAFGKTASRGQVLVTTEVNVEHESRI</sequence>
<comment type="similarity">
    <text evidence="5">Belongs to the SAT4 family.</text>
</comment>
<keyword evidence="3 7" id="KW-1133">Transmembrane helix</keyword>
<evidence type="ECO:0000256" key="4">
    <source>
        <dbReference type="ARBA" id="ARBA00023136"/>
    </source>
</evidence>
<protein>
    <submittedName>
        <fullName evidence="9">Integral membrane protein</fullName>
    </submittedName>
</protein>
<evidence type="ECO:0000256" key="5">
    <source>
        <dbReference type="ARBA" id="ARBA00038359"/>
    </source>
</evidence>
<evidence type="ECO:0000256" key="1">
    <source>
        <dbReference type="ARBA" id="ARBA00004141"/>
    </source>
</evidence>
<dbReference type="Pfam" id="PF20684">
    <property type="entry name" value="Fung_rhodopsin"/>
    <property type="match status" value="1"/>
</dbReference>